<proteinExistence type="predicted"/>
<dbReference type="GO" id="GO:0016787">
    <property type="term" value="F:hydrolase activity"/>
    <property type="evidence" value="ECO:0007669"/>
    <property type="project" value="UniProtKB-KW"/>
</dbReference>
<sequence length="368" mass="39227">MDYTAPMSRIIAVANQKGGVGKTTTTVNLSAALASMQKRVLLIDLDPQGNATMGCGIDKYEVEAGIFEVLVDGMSVKEAAQKSPENGCDVLPANSDLTAAEVELMNMEQREQRLHQALEVVRDDYDFILIDCPPSLNILTLNAFVASDSVLVPVQCEYYALEGLSALLETIEGVRESVNPDLAIEGLLRTMYDGRNRLGIEVSAQLIQHFGDQVFRTVVPRNVRLAEAPSHGISIMQYDRTSRGALAYLALAGEILRQLSRAAKAAAAEPVAAAVVDPAEVLEASEASEGEPVVDSAAELPAAEHQESPQKPVDGDVVEAPLADAEHLDIGMPDQSGNAGEQDEKHKDSVQSANIPPTVTPDTESADG</sequence>
<dbReference type="InterPro" id="IPR050678">
    <property type="entry name" value="DNA_Partitioning_ATPase"/>
</dbReference>
<comment type="similarity">
    <text evidence="1">To B.subtilis soj.</text>
</comment>
<evidence type="ECO:0000256" key="1">
    <source>
        <dbReference type="ARBA" id="ARBA00060876"/>
    </source>
</evidence>
<gene>
    <name evidence="5" type="primary">soj_2</name>
    <name evidence="5" type="ORF">IMCC3135_34185</name>
</gene>
<keyword evidence="5" id="KW-0378">Hydrolase</keyword>
<dbReference type="PANTHER" id="PTHR13696:SF52">
    <property type="entry name" value="PARA FAMILY PROTEIN CT_582"/>
    <property type="match status" value="1"/>
</dbReference>
<feature type="region of interest" description="Disordered" evidence="3">
    <location>
        <begin position="283"/>
        <end position="368"/>
    </location>
</feature>
<dbReference type="CDD" id="cd02042">
    <property type="entry name" value="ParAB_family"/>
    <property type="match status" value="1"/>
</dbReference>
<dbReference type="EC" id="3.6.-.-" evidence="5"/>
<dbReference type="InterPro" id="IPR027417">
    <property type="entry name" value="P-loop_NTPase"/>
</dbReference>
<evidence type="ECO:0000313" key="5">
    <source>
        <dbReference type="EMBL" id="ASJ76877.1"/>
    </source>
</evidence>
<dbReference type="AlphaFoldDB" id="A0A2Z2P879"/>
<dbReference type="EMBL" id="CP018632">
    <property type="protein sequence ID" value="ASJ76877.1"/>
    <property type="molecule type" value="Genomic_DNA"/>
</dbReference>
<dbReference type="SUPFAM" id="SSF52540">
    <property type="entry name" value="P-loop containing nucleoside triphosphate hydrolases"/>
    <property type="match status" value="1"/>
</dbReference>
<dbReference type="FunFam" id="3.40.50.300:FF:000285">
    <property type="entry name" value="Sporulation initiation inhibitor Soj"/>
    <property type="match status" value="1"/>
</dbReference>
<accession>A0A2Z2P879</accession>
<dbReference type="Gene3D" id="3.40.50.300">
    <property type="entry name" value="P-loop containing nucleotide triphosphate hydrolases"/>
    <property type="match status" value="1"/>
</dbReference>
<evidence type="ECO:0000259" key="4">
    <source>
        <dbReference type="Pfam" id="PF13614"/>
    </source>
</evidence>
<feature type="compositionally biased region" description="Polar residues" evidence="3">
    <location>
        <begin position="350"/>
        <end position="368"/>
    </location>
</feature>
<evidence type="ECO:0000256" key="3">
    <source>
        <dbReference type="SAM" id="MobiDB-lite"/>
    </source>
</evidence>
<dbReference type="Proteomes" id="UP000250079">
    <property type="component" value="Chromosome"/>
</dbReference>
<keyword evidence="6" id="KW-1185">Reference proteome</keyword>
<feature type="coiled-coil region" evidence="2">
    <location>
        <begin position="97"/>
        <end position="124"/>
    </location>
</feature>
<dbReference type="InterPro" id="IPR025669">
    <property type="entry name" value="AAA_dom"/>
</dbReference>
<dbReference type="KEGG" id="gai:IMCC3135_34185"/>
<organism evidence="5 6">
    <name type="scientific">Granulosicoccus antarcticus IMCC3135</name>
    <dbReference type="NCBI Taxonomy" id="1192854"/>
    <lineage>
        <taxon>Bacteria</taxon>
        <taxon>Pseudomonadati</taxon>
        <taxon>Pseudomonadota</taxon>
        <taxon>Gammaproteobacteria</taxon>
        <taxon>Chromatiales</taxon>
        <taxon>Granulosicoccaceae</taxon>
        <taxon>Granulosicoccus</taxon>
    </lineage>
</organism>
<keyword evidence="2" id="KW-0175">Coiled coil</keyword>
<dbReference type="PANTHER" id="PTHR13696">
    <property type="entry name" value="P-LOOP CONTAINING NUCLEOSIDE TRIPHOSPHATE HYDROLASE"/>
    <property type="match status" value="1"/>
</dbReference>
<evidence type="ECO:0000256" key="2">
    <source>
        <dbReference type="SAM" id="Coils"/>
    </source>
</evidence>
<protein>
    <submittedName>
        <fullName evidence="5">Sporulation initiation inhibitor protein Soj</fullName>
        <ecNumber evidence="5">3.6.-.-</ecNumber>
    </submittedName>
</protein>
<reference evidence="5 6" key="1">
    <citation type="submission" date="2016-12" db="EMBL/GenBank/DDBJ databases">
        <authorList>
            <person name="Song W.-J."/>
            <person name="Kurnit D.M."/>
        </authorList>
    </citation>
    <scope>NUCLEOTIDE SEQUENCE [LARGE SCALE GENOMIC DNA]</scope>
    <source>
        <strain evidence="5 6">IMCC3135</strain>
    </source>
</reference>
<dbReference type="Pfam" id="PF13614">
    <property type="entry name" value="AAA_31"/>
    <property type="match status" value="1"/>
</dbReference>
<evidence type="ECO:0000313" key="6">
    <source>
        <dbReference type="Proteomes" id="UP000250079"/>
    </source>
</evidence>
<name>A0A2Z2P879_9GAMM</name>
<feature type="domain" description="AAA" evidence="4">
    <location>
        <begin position="9"/>
        <end position="184"/>
    </location>
</feature>